<dbReference type="AlphaFoldDB" id="A0A0M3APV1"/>
<sequence length="100" mass="11183">MDLSGFLLIPVAAVIAAVWIVGTAFISKRRLGFRSPFLLSYGLGVIFMQPWRISTWEHFGMFTIMLVMLVFWVAIGCLIGGLPATLAVSIVRKLRRRIIS</sequence>
<evidence type="ECO:0000313" key="2">
    <source>
        <dbReference type="EMBL" id="KKW91958.1"/>
    </source>
</evidence>
<evidence type="ECO:0000256" key="1">
    <source>
        <dbReference type="SAM" id="Phobius"/>
    </source>
</evidence>
<comment type="caution">
    <text evidence="2">The sequence shown here is derived from an EMBL/GenBank/DDBJ whole genome shotgun (WGS) entry which is preliminary data.</text>
</comment>
<dbReference type="PATRIC" id="fig|56193.3.peg.2668"/>
<organism evidence="2 3">
    <name type="scientific">Sphingobium chungbukense</name>
    <dbReference type="NCBI Taxonomy" id="56193"/>
    <lineage>
        <taxon>Bacteria</taxon>
        <taxon>Pseudomonadati</taxon>
        <taxon>Pseudomonadota</taxon>
        <taxon>Alphaproteobacteria</taxon>
        <taxon>Sphingomonadales</taxon>
        <taxon>Sphingomonadaceae</taxon>
        <taxon>Sphingobium</taxon>
    </lineage>
</organism>
<feature type="transmembrane region" description="Helical" evidence="1">
    <location>
        <begin position="37"/>
        <end position="53"/>
    </location>
</feature>
<accession>A0A0M3APV1</accession>
<keyword evidence="3" id="KW-1185">Reference proteome</keyword>
<dbReference type="Proteomes" id="UP000033874">
    <property type="component" value="Unassembled WGS sequence"/>
</dbReference>
<name>A0A0M3APV1_9SPHN</name>
<protein>
    <submittedName>
        <fullName evidence="2">Uncharacterized protein</fullName>
    </submittedName>
</protein>
<keyword evidence="1" id="KW-0472">Membrane</keyword>
<feature type="transmembrane region" description="Helical" evidence="1">
    <location>
        <begin position="59"/>
        <end position="91"/>
    </location>
</feature>
<proteinExistence type="predicted"/>
<dbReference type="STRING" id="56193.YP76_12815"/>
<reference evidence="2 3" key="1">
    <citation type="submission" date="2015-04" db="EMBL/GenBank/DDBJ databases">
        <title>Genome sequence of aromatic hydrocarbons-degrading Sphingobium chungbukense DJ77.</title>
        <authorList>
            <person name="Kim Y.-C."/>
            <person name="Chae J.-C."/>
        </authorList>
    </citation>
    <scope>NUCLEOTIDE SEQUENCE [LARGE SCALE GENOMIC DNA]</scope>
    <source>
        <strain evidence="2 3">DJ77</strain>
    </source>
</reference>
<feature type="transmembrane region" description="Helical" evidence="1">
    <location>
        <begin position="6"/>
        <end position="25"/>
    </location>
</feature>
<gene>
    <name evidence="2" type="ORF">YP76_12815</name>
</gene>
<keyword evidence="1" id="KW-0812">Transmembrane</keyword>
<evidence type="ECO:0000313" key="3">
    <source>
        <dbReference type="Proteomes" id="UP000033874"/>
    </source>
</evidence>
<dbReference type="EMBL" id="LBIC01000005">
    <property type="protein sequence ID" value="KKW91958.1"/>
    <property type="molecule type" value="Genomic_DNA"/>
</dbReference>
<keyword evidence="1" id="KW-1133">Transmembrane helix</keyword>